<proteinExistence type="predicted"/>
<reference evidence="3" key="1">
    <citation type="journal article" date="2011" name="Nature">
        <title>Genome sequence and analysis of the tuber crop potato.</title>
        <authorList>
            <consortium name="The Potato Genome Sequencing Consortium"/>
        </authorList>
    </citation>
    <scope>NUCLEOTIDE SEQUENCE [LARGE SCALE GENOMIC DNA]</scope>
    <source>
        <strain evidence="3">cv. DM1-3 516 R44</strain>
    </source>
</reference>
<feature type="region of interest" description="Disordered" evidence="1">
    <location>
        <begin position="1"/>
        <end position="23"/>
    </location>
</feature>
<organism evidence="2 3">
    <name type="scientific">Solanum tuberosum</name>
    <name type="common">Potato</name>
    <dbReference type="NCBI Taxonomy" id="4113"/>
    <lineage>
        <taxon>Eukaryota</taxon>
        <taxon>Viridiplantae</taxon>
        <taxon>Streptophyta</taxon>
        <taxon>Embryophyta</taxon>
        <taxon>Tracheophyta</taxon>
        <taxon>Spermatophyta</taxon>
        <taxon>Magnoliopsida</taxon>
        <taxon>eudicotyledons</taxon>
        <taxon>Gunneridae</taxon>
        <taxon>Pentapetalae</taxon>
        <taxon>asterids</taxon>
        <taxon>lamiids</taxon>
        <taxon>Solanales</taxon>
        <taxon>Solanaceae</taxon>
        <taxon>Solanoideae</taxon>
        <taxon>Solaneae</taxon>
        <taxon>Solanum</taxon>
    </lineage>
</organism>
<evidence type="ECO:0000256" key="1">
    <source>
        <dbReference type="SAM" id="MobiDB-lite"/>
    </source>
</evidence>
<dbReference type="Proteomes" id="UP000011115">
    <property type="component" value="Unassembled WGS sequence"/>
</dbReference>
<feature type="region of interest" description="Disordered" evidence="1">
    <location>
        <begin position="54"/>
        <end position="73"/>
    </location>
</feature>
<accession>M0ZUL8</accession>
<dbReference type="InParanoid" id="M0ZUL8"/>
<dbReference type="EnsemblPlants" id="PGSC0003DMT400008470">
    <property type="protein sequence ID" value="PGSC0003DMT400008470"/>
    <property type="gene ID" value="PGSC0003DMG400003277"/>
</dbReference>
<dbReference type="Gramene" id="PGSC0003DMT400008470">
    <property type="protein sequence ID" value="PGSC0003DMT400008470"/>
    <property type="gene ID" value="PGSC0003DMG400003277"/>
</dbReference>
<keyword evidence="3" id="KW-1185">Reference proteome</keyword>
<feature type="region of interest" description="Disordered" evidence="1">
    <location>
        <begin position="94"/>
        <end position="132"/>
    </location>
</feature>
<dbReference type="AlphaFoldDB" id="M0ZUL8"/>
<reference evidence="2" key="2">
    <citation type="submission" date="2015-06" db="UniProtKB">
        <authorList>
            <consortium name="EnsemblPlants"/>
        </authorList>
    </citation>
    <scope>IDENTIFICATION</scope>
    <source>
        <strain evidence="2">DM1-3 516 R44</strain>
    </source>
</reference>
<evidence type="ECO:0000313" key="2">
    <source>
        <dbReference type="EnsemblPlants" id="PGSC0003DMT400008470"/>
    </source>
</evidence>
<evidence type="ECO:0000313" key="3">
    <source>
        <dbReference type="Proteomes" id="UP000011115"/>
    </source>
</evidence>
<dbReference type="PaxDb" id="4113-PGSC0003DMT400008470"/>
<dbReference type="HOGENOM" id="CLU_1799899_0_0_1"/>
<protein>
    <submittedName>
        <fullName evidence="2">Uncharacterized protein</fullName>
    </submittedName>
</protein>
<feature type="compositionally biased region" description="Basic and acidic residues" evidence="1">
    <location>
        <begin position="122"/>
        <end position="132"/>
    </location>
</feature>
<sequence length="144" mass="16923">MNQTKLPRTSYDSLQKSSTSKNEACQIRFGEGVMRLLTESDRNQTENICASTEKRCSPMHPPEYTNTNGEDIRKGESHYNRELKREEHLLLQATNEEREEEQEINIYNPQHKDKQSIVPQRSCEEHGEERGRRVMRRQLGNSFI</sequence>
<name>M0ZUL8_SOLTU</name>